<feature type="compositionally biased region" description="Basic and acidic residues" evidence="2">
    <location>
        <begin position="152"/>
        <end position="167"/>
    </location>
</feature>
<dbReference type="InterPro" id="IPR027417">
    <property type="entry name" value="P-loop_NTPase"/>
</dbReference>
<organism evidence="4 5">
    <name type="scientific">Thermosporothrix hazakensis</name>
    <dbReference type="NCBI Taxonomy" id="644383"/>
    <lineage>
        <taxon>Bacteria</taxon>
        <taxon>Bacillati</taxon>
        <taxon>Chloroflexota</taxon>
        <taxon>Ktedonobacteria</taxon>
        <taxon>Ktedonobacterales</taxon>
        <taxon>Thermosporotrichaceae</taxon>
        <taxon>Thermosporothrix</taxon>
    </lineage>
</organism>
<dbReference type="GO" id="GO:0004386">
    <property type="term" value="F:helicase activity"/>
    <property type="evidence" value="ECO:0007669"/>
    <property type="project" value="UniProtKB-KW"/>
</dbReference>
<sequence length="1087" mass="122296">MIPGFDVESLNKLGKLIAGLERYNLEGASPEPFDPADLLEESEQAFFHIHGLGNFWKAPHEFIHRLVDLVVSAHHQRHTDLTFLLLGTQQQIALYLSLGSEKATRSALEGLFPGISFSPASPKDLLHRLRGHLRVQGVVTGIPSRRAFTPNHLKEDEQPHSPPERTPLERVIRGMDGATWAYIVQAHPRPRQKVIEERMRTIDLLTQITTRSRVQWSSTRQDSQQVTSVESGGQSKSFSGDMVNYRAQYLHKLLEHELARLDESSATGQWIVRTYFGASDQEDAQRLSSLLLGTLAGADSRPEPLRVSLCEKFGAPLESFHTFLSSQELATLIQLPREEFPGYALHDHVTFDVDFQAQTGVSLPLGMILQQQKKTHVTYDINIDALSKHAVIVGVTGSGKTTTVMNLLDHLTGARKPFLVIEPAKTEYRALKNAQADRADVRVFTLGNEMLAPFRLNPFEFETTDEPGSGSLMAHIDFLKAVFTAAFPMYAPLPQIIETAMYEIYEEKGWDITSSTNRRLSNWADRHRYPIFPTLADLDYKTQEVADRLRYNPEADAHIKASLKARIGSLRIGAKGLMLDTARSYPMRALLSLPTILELESIGNDEEKTFLMGLLLARIYEYRRLQASSGAENELTGRTLQHLIVIEEAHRLLQNTGPVMPTNPDSANPRAQAVEVFTNMLAEVRAYGQGILVAEQIPSKLAPDVLKNTNLKIVHRLIAQDDRQSIGHTMNLNEAQQTHLGILPPGTAAVYAEGADHAYLVRMDNYKRQLEPLRDPALKQDSRSYARVSAYHAILDFDAYKIPRTSIGSPPPMLYQLAGKLFETTQKKGFWARLLLSILANPAETLNVLFQLEESIEAETSSLAPSLHDVLFRLLIVRGCFELLQQRGAQLGWTYPQTDELRRQLTSGLLALYRSQQLANEDPDKEGRQEIRRELDSAEQHLNRFLQAYLELTQRRRGPFRGCAICPAKCLYRRDVQTLLEPRDREWIGGELTAATYETEEERYQAAFTSAQILVKGWLAGGNEEILPWVSYCTVLHTIEGSDLSGYERIVTADAFQRYISAQTAANTEEAEEQPEWPDSELALTNE</sequence>
<feature type="region of interest" description="Disordered" evidence="2">
    <location>
        <begin position="216"/>
        <end position="237"/>
    </location>
</feature>
<name>A0A326UAJ1_THEHA</name>
<dbReference type="InterPro" id="IPR002789">
    <property type="entry name" value="HerA_central"/>
</dbReference>
<evidence type="ECO:0000313" key="4">
    <source>
        <dbReference type="EMBL" id="PZW32589.1"/>
    </source>
</evidence>
<gene>
    <name evidence="4" type="ORF">EI42_01681</name>
</gene>
<dbReference type="Pfam" id="PF01935">
    <property type="entry name" value="DUF87"/>
    <property type="match status" value="1"/>
</dbReference>
<feature type="domain" description="Helicase HerA central" evidence="3">
    <location>
        <begin position="365"/>
        <end position="462"/>
    </location>
</feature>
<proteinExistence type="predicted"/>
<dbReference type="Gene3D" id="3.40.50.300">
    <property type="entry name" value="P-loop containing nucleotide triphosphate hydrolases"/>
    <property type="match status" value="2"/>
</dbReference>
<evidence type="ECO:0000256" key="2">
    <source>
        <dbReference type="SAM" id="MobiDB-lite"/>
    </source>
</evidence>
<dbReference type="SUPFAM" id="SSF52540">
    <property type="entry name" value="P-loop containing nucleoside triphosphate hydrolases"/>
    <property type="match status" value="1"/>
</dbReference>
<evidence type="ECO:0000313" key="5">
    <source>
        <dbReference type="Proteomes" id="UP000248806"/>
    </source>
</evidence>
<dbReference type="Proteomes" id="UP000248806">
    <property type="component" value="Unassembled WGS sequence"/>
</dbReference>
<feature type="coiled-coil region" evidence="1">
    <location>
        <begin position="928"/>
        <end position="955"/>
    </location>
</feature>
<keyword evidence="4" id="KW-0347">Helicase</keyword>
<keyword evidence="5" id="KW-1185">Reference proteome</keyword>
<feature type="region of interest" description="Disordered" evidence="2">
    <location>
        <begin position="148"/>
        <end position="167"/>
    </location>
</feature>
<evidence type="ECO:0000259" key="3">
    <source>
        <dbReference type="Pfam" id="PF01935"/>
    </source>
</evidence>
<keyword evidence="4" id="KW-0547">Nucleotide-binding</keyword>
<dbReference type="PANTHER" id="PTHR42957:SF1">
    <property type="entry name" value="HELICASE MJ1565-RELATED"/>
    <property type="match status" value="1"/>
</dbReference>
<feature type="region of interest" description="Disordered" evidence="2">
    <location>
        <begin position="1066"/>
        <end position="1087"/>
    </location>
</feature>
<dbReference type="RefSeq" id="WP_170142460.1">
    <property type="nucleotide sequence ID" value="NZ_BIFX01000002.1"/>
</dbReference>
<evidence type="ECO:0000256" key="1">
    <source>
        <dbReference type="SAM" id="Coils"/>
    </source>
</evidence>
<reference evidence="4 5" key="1">
    <citation type="submission" date="2018-06" db="EMBL/GenBank/DDBJ databases">
        <title>Genomic Encyclopedia of Archaeal and Bacterial Type Strains, Phase II (KMG-II): from individual species to whole genera.</title>
        <authorList>
            <person name="Goeker M."/>
        </authorList>
    </citation>
    <scope>NUCLEOTIDE SEQUENCE [LARGE SCALE GENOMIC DNA]</scope>
    <source>
        <strain evidence="4 5">ATCC BAA-1881</strain>
    </source>
</reference>
<keyword evidence="4" id="KW-0067">ATP-binding</keyword>
<dbReference type="AlphaFoldDB" id="A0A326UAJ1"/>
<protein>
    <submittedName>
        <fullName evidence="4">DNA helicase HerA-like ATPase</fullName>
    </submittedName>
</protein>
<comment type="caution">
    <text evidence="4">The sequence shown here is derived from an EMBL/GenBank/DDBJ whole genome shotgun (WGS) entry which is preliminary data.</text>
</comment>
<accession>A0A326UAJ1</accession>
<dbReference type="InterPro" id="IPR008571">
    <property type="entry name" value="HerA-like"/>
</dbReference>
<keyword evidence="4" id="KW-0378">Hydrolase</keyword>
<feature type="compositionally biased region" description="Acidic residues" evidence="2">
    <location>
        <begin position="1069"/>
        <end position="1079"/>
    </location>
</feature>
<dbReference type="EMBL" id="QKUF01000004">
    <property type="protein sequence ID" value="PZW32589.1"/>
    <property type="molecule type" value="Genomic_DNA"/>
</dbReference>
<dbReference type="PANTHER" id="PTHR42957">
    <property type="entry name" value="HELICASE MJ1565-RELATED"/>
    <property type="match status" value="1"/>
</dbReference>
<keyword evidence="1" id="KW-0175">Coiled coil</keyword>